<evidence type="ECO:0000313" key="3">
    <source>
        <dbReference type="Proteomes" id="UP001595833"/>
    </source>
</evidence>
<dbReference type="InterPro" id="IPR036291">
    <property type="entry name" value="NAD(P)-bd_dom_sf"/>
</dbReference>
<dbReference type="Proteomes" id="UP001595833">
    <property type="component" value="Unassembled WGS sequence"/>
</dbReference>
<feature type="region of interest" description="Disordered" evidence="1">
    <location>
        <begin position="219"/>
        <end position="239"/>
    </location>
</feature>
<evidence type="ECO:0000313" key="2">
    <source>
        <dbReference type="EMBL" id="MFC5056525.1"/>
    </source>
</evidence>
<gene>
    <name evidence="2" type="ORF">ACFPFM_22580</name>
</gene>
<evidence type="ECO:0000256" key="1">
    <source>
        <dbReference type="SAM" id="MobiDB-lite"/>
    </source>
</evidence>
<protein>
    <submittedName>
        <fullName evidence="2">Uncharacterized protein</fullName>
    </submittedName>
</protein>
<proteinExistence type="predicted"/>
<dbReference type="EMBL" id="JBHSJB010000022">
    <property type="protein sequence ID" value="MFC5056525.1"/>
    <property type="molecule type" value="Genomic_DNA"/>
</dbReference>
<comment type="caution">
    <text evidence="2">The sequence shown here is derived from an EMBL/GenBank/DDBJ whole genome shotgun (WGS) entry which is preliminary data.</text>
</comment>
<dbReference type="Gene3D" id="3.40.50.720">
    <property type="entry name" value="NAD(P)-binding Rossmann-like Domain"/>
    <property type="match status" value="1"/>
</dbReference>
<dbReference type="RefSeq" id="WP_344043782.1">
    <property type="nucleotide sequence ID" value="NZ_BAAAKE010000051.1"/>
</dbReference>
<accession>A0ABV9Y1E8</accession>
<sequence length="239" mass="24672">MDRPPGDHGHHGADVVDALAERLMAGAAVEAAVSSVAGPRRRAAVLTALSARYLLAPGVVTASVVGGGWAVRAQLDAVARHVPGTSHVAVRVLDGEPLDPDLVDRLRSTGIGLSVAATAGEAVFGANLVVVTDVADPDTWPVRLPGGAVLVNATGGDLPPAVTRAVDLVFVDDLDLLRRAPRRDRPVEADLRQVVTGECAGRTSADHVLLVELLTEGRQPGPPLEDLACRSRTRSSGSS</sequence>
<keyword evidence="3" id="KW-1185">Reference proteome</keyword>
<dbReference type="SUPFAM" id="SSF51735">
    <property type="entry name" value="NAD(P)-binding Rossmann-fold domains"/>
    <property type="match status" value="1"/>
</dbReference>
<reference evidence="3" key="1">
    <citation type="journal article" date="2019" name="Int. J. Syst. Evol. Microbiol.">
        <title>The Global Catalogue of Microorganisms (GCM) 10K type strain sequencing project: providing services to taxonomists for standard genome sequencing and annotation.</title>
        <authorList>
            <consortium name="The Broad Institute Genomics Platform"/>
            <consortium name="The Broad Institute Genome Sequencing Center for Infectious Disease"/>
            <person name="Wu L."/>
            <person name="Ma J."/>
        </authorList>
    </citation>
    <scope>NUCLEOTIDE SEQUENCE [LARGE SCALE GENOMIC DNA]</scope>
    <source>
        <strain evidence="3">KCTC 12848</strain>
    </source>
</reference>
<dbReference type="Pfam" id="PF02423">
    <property type="entry name" value="OCD_Mu_crystall"/>
    <property type="match status" value="1"/>
</dbReference>
<organism evidence="2 3">
    <name type="scientific">Saccharothrix xinjiangensis</name>
    <dbReference type="NCBI Taxonomy" id="204798"/>
    <lineage>
        <taxon>Bacteria</taxon>
        <taxon>Bacillati</taxon>
        <taxon>Actinomycetota</taxon>
        <taxon>Actinomycetes</taxon>
        <taxon>Pseudonocardiales</taxon>
        <taxon>Pseudonocardiaceae</taxon>
        <taxon>Saccharothrix</taxon>
    </lineage>
</organism>
<dbReference type="InterPro" id="IPR003462">
    <property type="entry name" value="ODC_Mu_crystall"/>
</dbReference>
<name>A0ABV9Y1E8_9PSEU</name>